<proteinExistence type="predicted"/>
<evidence type="ECO:0000256" key="3">
    <source>
        <dbReference type="ARBA" id="ARBA00022833"/>
    </source>
</evidence>
<evidence type="ECO:0000313" key="8">
    <source>
        <dbReference type="Proteomes" id="UP001152759"/>
    </source>
</evidence>
<feature type="region of interest" description="Disordered" evidence="4">
    <location>
        <begin position="64"/>
        <end position="93"/>
    </location>
</feature>
<organism evidence="7 8">
    <name type="scientific">Bemisia tabaci</name>
    <name type="common">Sweetpotato whitefly</name>
    <name type="synonym">Aleurodes tabaci</name>
    <dbReference type="NCBI Taxonomy" id="7038"/>
    <lineage>
        <taxon>Eukaryota</taxon>
        <taxon>Metazoa</taxon>
        <taxon>Ecdysozoa</taxon>
        <taxon>Arthropoda</taxon>
        <taxon>Hexapoda</taxon>
        <taxon>Insecta</taxon>
        <taxon>Pterygota</taxon>
        <taxon>Neoptera</taxon>
        <taxon>Paraneoptera</taxon>
        <taxon>Hemiptera</taxon>
        <taxon>Sternorrhyncha</taxon>
        <taxon>Aleyrodoidea</taxon>
        <taxon>Aleyrodidae</taxon>
        <taxon>Aleyrodinae</taxon>
        <taxon>Bemisia</taxon>
    </lineage>
</organism>
<feature type="compositionally biased region" description="Basic and acidic residues" evidence="4">
    <location>
        <begin position="70"/>
        <end position="93"/>
    </location>
</feature>
<keyword evidence="8" id="KW-1185">Reference proteome</keyword>
<feature type="region of interest" description="Disordered" evidence="4">
    <location>
        <begin position="318"/>
        <end position="349"/>
    </location>
</feature>
<gene>
    <name evidence="7" type="ORF">BEMITA_LOCUS3391</name>
</gene>
<dbReference type="InterPro" id="IPR008978">
    <property type="entry name" value="HSP20-like_chaperone"/>
</dbReference>
<dbReference type="InterPro" id="IPR007051">
    <property type="entry name" value="CHORD_dom"/>
</dbReference>
<dbReference type="InterPro" id="IPR039790">
    <property type="entry name" value="CHRD1"/>
</dbReference>
<dbReference type="Pfam" id="PF04969">
    <property type="entry name" value="CS"/>
    <property type="match status" value="1"/>
</dbReference>
<dbReference type="Pfam" id="PF04968">
    <property type="entry name" value="CHORD"/>
    <property type="match status" value="2"/>
</dbReference>
<reference evidence="7" key="1">
    <citation type="submission" date="2021-12" db="EMBL/GenBank/DDBJ databases">
        <authorList>
            <person name="King R."/>
        </authorList>
    </citation>
    <scope>NUCLEOTIDE SEQUENCE</scope>
</reference>
<keyword evidence="3" id="KW-0862">Zinc</keyword>
<feature type="domain" description="CS" evidence="5">
    <location>
        <begin position="223"/>
        <end position="313"/>
    </location>
</feature>
<feature type="domain" description="CHORD" evidence="6">
    <location>
        <begin position="11"/>
        <end position="70"/>
    </location>
</feature>
<feature type="compositionally biased region" description="Acidic residues" evidence="4">
    <location>
        <begin position="339"/>
        <end position="349"/>
    </location>
</feature>
<dbReference type="PANTHER" id="PTHR46983:SF3">
    <property type="entry name" value="CHPADIPLOID STATE MAINTENANCE PROTEIN CHPA"/>
    <property type="match status" value="1"/>
</dbReference>
<dbReference type="GO" id="GO:0046872">
    <property type="term" value="F:metal ion binding"/>
    <property type="evidence" value="ECO:0007669"/>
    <property type="project" value="UniProtKB-KW"/>
</dbReference>
<dbReference type="EMBL" id="OU963863">
    <property type="protein sequence ID" value="CAH0384011.1"/>
    <property type="molecule type" value="Genomic_DNA"/>
</dbReference>
<evidence type="ECO:0000259" key="5">
    <source>
        <dbReference type="PROSITE" id="PS51203"/>
    </source>
</evidence>
<dbReference type="Gene3D" id="4.10.1130.20">
    <property type="match status" value="2"/>
</dbReference>
<keyword evidence="2" id="KW-0677">Repeat</keyword>
<dbReference type="SUPFAM" id="SSF49764">
    <property type="entry name" value="HSP20-like chaperones"/>
    <property type="match status" value="1"/>
</dbReference>
<keyword evidence="1" id="KW-0479">Metal-binding</keyword>
<dbReference type="Gene3D" id="2.60.40.790">
    <property type="match status" value="1"/>
</dbReference>
<feature type="domain" description="CHORD" evidence="6">
    <location>
        <begin position="153"/>
        <end position="212"/>
    </location>
</feature>
<evidence type="ECO:0000259" key="6">
    <source>
        <dbReference type="PROSITE" id="PS51401"/>
    </source>
</evidence>
<name>A0A9P0A672_BEMTA</name>
<dbReference type="InterPro" id="IPR007052">
    <property type="entry name" value="CS_dom"/>
</dbReference>
<evidence type="ECO:0000313" key="7">
    <source>
        <dbReference type="EMBL" id="CAH0384011.1"/>
    </source>
</evidence>
<dbReference type="AlphaFoldDB" id="A0A9P0A672"/>
<dbReference type="PROSITE" id="PS51203">
    <property type="entry name" value="CS"/>
    <property type="match status" value="1"/>
</dbReference>
<evidence type="ECO:0008006" key="9">
    <source>
        <dbReference type="Google" id="ProtNLM"/>
    </source>
</evidence>
<evidence type="ECO:0000256" key="2">
    <source>
        <dbReference type="ARBA" id="ARBA00022737"/>
    </source>
</evidence>
<evidence type="ECO:0000256" key="4">
    <source>
        <dbReference type="SAM" id="MobiDB-lite"/>
    </source>
</evidence>
<evidence type="ECO:0000256" key="1">
    <source>
        <dbReference type="ARBA" id="ARBA00022723"/>
    </source>
</evidence>
<accession>A0A9P0A672</accession>
<dbReference type="PROSITE" id="PS51401">
    <property type="entry name" value="CHORD"/>
    <property type="match status" value="2"/>
</dbReference>
<dbReference type="KEGG" id="btab:109032840"/>
<feature type="compositionally biased region" description="Basic and acidic residues" evidence="4">
    <location>
        <begin position="323"/>
        <end position="333"/>
    </location>
</feature>
<sequence>MPSNSVDGLLCYNKGCGNRFDPNANTEDSCQYHPGAPIFHDAYKSWSCCKKKSTDFTEFLNTKGCTRGKHNPEKPAEPERRKVDKSTDDEMLEVKPRPPVAKPLERPADNVPRVKIEAEIAPSLQELMKNLKLNQKEKVETEKSGIVPIGTACKNGGCKQFYQGNEDDQSVCEHHPGTPVFHEGLKYWSCCKRKTTDFDVFLSQKGCTEGEHLWLKSESSAKNKDLRIDWHQTPSTVTVAIYAKNYDPNVTCVYLTPVRMDLDVFFPADDFTYKKEIELGGVISVPKSTAKFLPSKIEVTLVKAQIGGWPDLYYHGSKKKAAPQKEETPEKEPSNVTSTDDDIVDLSDL</sequence>
<dbReference type="Proteomes" id="UP001152759">
    <property type="component" value="Chromosome 2"/>
</dbReference>
<protein>
    <recommendedName>
        <fullName evidence="9">Cysteine and histidine-rich domain-containing protein</fullName>
    </recommendedName>
</protein>
<dbReference type="PANTHER" id="PTHR46983">
    <property type="entry name" value="CYSTEINE AND HISTIDINE-RICH DOMAIN-CONTAINING PROTEIN 1"/>
    <property type="match status" value="1"/>
</dbReference>